<feature type="domain" description="FAD-binding PCMH-type" evidence="9">
    <location>
        <begin position="72"/>
        <end position="245"/>
    </location>
</feature>
<comment type="caution">
    <text evidence="10">The sequence shown here is derived from an EMBL/GenBank/DDBJ whole genome shotgun (WGS) entry which is preliminary data.</text>
</comment>
<keyword evidence="11" id="KW-1185">Reference proteome</keyword>
<protein>
    <recommendedName>
        <fullName evidence="9">FAD-binding PCMH-type domain-containing protein</fullName>
    </recommendedName>
</protein>
<dbReference type="SUPFAM" id="SSF56176">
    <property type="entry name" value="FAD-binding/transporter-associated domain-like"/>
    <property type="match status" value="1"/>
</dbReference>
<dbReference type="InterPro" id="IPR016167">
    <property type="entry name" value="FAD-bd_PCMH_sub1"/>
</dbReference>
<dbReference type="InterPro" id="IPR016169">
    <property type="entry name" value="FAD-bd_PCMH_sub2"/>
</dbReference>
<proteinExistence type="inferred from homology"/>
<evidence type="ECO:0000256" key="4">
    <source>
        <dbReference type="ARBA" id="ARBA00022729"/>
    </source>
</evidence>
<evidence type="ECO:0000256" key="7">
    <source>
        <dbReference type="ARBA" id="ARBA00023180"/>
    </source>
</evidence>
<keyword evidence="6" id="KW-1015">Disulfide bond</keyword>
<reference evidence="10" key="1">
    <citation type="submission" date="2019-11" db="EMBL/GenBank/DDBJ databases">
        <authorList>
            <person name="Liu Y."/>
            <person name="Hou J."/>
            <person name="Li T.-Q."/>
            <person name="Guan C.-H."/>
            <person name="Wu X."/>
            <person name="Wu H.-Z."/>
            <person name="Ling F."/>
            <person name="Zhang R."/>
            <person name="Shi X.-G."/>
            <person name="Ren J.-P."/>
            <person name="Chen E.-F."/>
            <person name="Sun J.-M."/>
        </authorList>
    </citation>
    <scope>NUCLEOTIDE SEQUENCE</scope>
    <source>
        <strain evidence="10">Adult_tree_wgs_1</strain>
        <tissue evidence="10">Leaves</tissue>
    </source>
</reference>
<sequence length="522" mass="59024">MKPSSIAILSTLLLLITLANSEPSKDAFIQCLKNQANMSPKPISEAIFTAESPLFMPTLFAYFRNSRFNRTTNRIPTAIITATHETHVQATVICAKYHSLLLRIRSGGHDYEGLSYVSNEPFVILDMFSLRSIDINIQAETAWVQAGATLGELYYSISQKSKVHTFPGGVCSSVATGGHFIGAGYGNLLRKYGLTVDNIIDAKIVDVNGKILDRKSMGEDVFWAIRGGGASFGVILSWNLKLVTIPEVVTFFNVDRALEEGAVDLVHIWQEVANKLPEDIFIRLKLQHWREHANKFMVRFVALYLGKTDTLLPMMNQRFPELGLKQKDCIETSWVETTLLWQDMDPKQTNLLLDRKTTSTFGPSPFKAKSDYVKTSIAKPALFELWKKANNTPGLVMEWNPYGGRMSQIPESETPFPHRAGYKFKIQYWYFSNDTLEPLQKVYDFMAPYASQSPREAFLNYRDLDVGKNGNGEDPNVFGAKYFKGNFERLRKVKTKFDPGNFFRNEQSIPPLSAEIEESLNL</sequence>
<name>A0A834GEQ9_RHOSS</name>
<evidence type="ECO:0000259" key="9">
    <source>
        <dbReference type="PROSITE" id="PS51387"/>
    </source>
</evidence>
<dbReference type="InterPro" id="IPR006094">
    <property type="entry name" value="Oxid_FAD_bind_N"/>
</dbReference>
<feature type="signal peptide" evidence="8">
    <location>
        <begin position="1"/>
        <end position="21"/>
    </location>
</feature>
<dbReference type="Pfam" id="PF01565">
    <property type="entry name" value="FAD_binding_4"/>
    <property type="match status" value="1"/>
</dbReference>
<dbReference type="OrthoDB" id="407275at2759"/>
<dbReference type="AlphaFoldDB" id="A0A834GEQ9"/>
<dbReference type="Pfam" id="PF08031">
    <property type="entry name" value="BBE"/>
    <property type="match status" value="1"/>
</dbReference>
<dbReference type="InterPro" id="IPR036318">
    <property type="entry name" value="FAD-bd_PCMH-like_sf"/>
</dbReference>
<comment type="similarity">
    <text evidence="2">Belongs to the oxygen-dependent FAD-linked oxidoreductase family.</text>
</comment>
<evidence type="ECO:0000256" key="1">
    <source>
        <dbReference type="ARBA" id="ARBA00001974"/>
    </source>
</evidence>
<dbReference type="Proteomes" id="UP000626092">
    <property type="component" value="Unassembled WGS sequence"/>
</dbReference>
<dbReference type="GO" id="GO:0071949">
    <property type="term" value="F:FAD binding"/>
    <property type="evidence" value="ECO:0007669"/>
    <property type="project" value="InterPro"/>
</dbReference>
<dbReference type="InterPro" id="IPR016166">
    <property type="entry name" value="FAD-bd_PCMH"/>
</dbReference>
<dbReference type="Gene3D" id="3.40.462.20">
    <property type="match status" value="1"/>
</dbReference>
<keyword evidence="3" id="KW-0285">Flavoprotein</keyword>
<evidence type="ECO:0000256" key="5">
    <source>
        <dbReference type="ARBA" id="ARBA00022827"/>
    </source>
</evidence>
<organism evidence="10 11">
    <name type="scientific">Rhododendron simsii</name>
    <name type="common">Sims's rhododendron</name>
    <dbReference type="NCBI Taxonomy" id="118357"/>
    <lineage>
        <taxon>Eukaryota</taxon>
        <taxon>Viridiplantae</taxon>
        <taxon>Streptophyta</taxon>
        <taxon>Embryophyta</taxon>
        <taxon>Tracheophyta</taxon>
        <taxon>Spermatophyta</taxon>
        <taxon>Magnoliopsida</taxon>
        <taxon>eudicotyledons</taxon>
        <taxon>Gunneridae</taxon>
        <taxon>Pentapetalae</taxon>
        <taxon>asterids</taxon>
        <taxon>Ericales</taxon>
        <taxon>Ericaceae</taxon>
        <taxon>Ericoideae</taxon>
        <taxon>Rhodoreae</taxon>
        <taxon>Rhododendron</taxon>
    </lineage>
</organism>
<dbReference type="InterPro" id="IPR012951">
    <property type="entry name" value="BBE"/>
</dbReference>
<evidence type="ECO:0000256" key="8">
    <source>
        <dbReference type="SAM" id="SignalP"/>
    </source>
</evidence>
<dbReference type="EMBL" id="WJXA01000010">
    <property type="protein sequence ID" value="KAF7130794.1"/>
    <property type="molecule type" value="Genomic_DNA"/>
</dbReference>
<keyword evidence="7" id="KW-0325">Glycoprotein</keyword>
<evidence type="ECO:0000256" key="6">
    <source>
        <dbReference type="ARBA" id="ARBA00023157"/>
    </source>
</evidence>
<accession>A0A834GEQ9</accession>
<dbReference type="Gene3D" id="3.30.43.10">
    <property type="entry name" value="Uridine Diphospho-n-acetylenolpyruvylglucosamine Reductase, domain 2"/>
    <property type="match status" value="1"/>
</dbReference>
<evidence type="ECO:0000313" key="11">
    <source>
        <dbReference type="Proteomes" id="UP000626092"/>
    </source>
</evidence>
<dbReference type="GO" id="GO:0016491">
    <property type="term" value="F:oxidoreductase activity"/>
    <property type="evidence" value="ECO:0007669"/>
    <property type="project" value="InterPro"/>
</dbReference>
<gene>
    <name evidence="10" type="ORF">RHSIM_Rhsim10G0152500</name>
</gene>
<dbReference type="PANTHER" id="PTHR32448">
    <property type="entry name" value="OS08G0158400 PROTEIN"/>
    <property type="match status" value="1"/>
</dbReference>
<feature type="chain" id="PRO_5032544214" description="FAD-binding PCMH-type domain-containing protein" evidence="8">
    <location>
        <begin position="22"/>
        <end position="522"/>
    </location>
</feature>
<dbReference type="FunFam" id="3.30.43.10:FF:000004">
    <property type="entry name" value="Berberine bridge enzyme-like 15"/>
    <property type="match status" value="1"/>
</dbReference>
<dbReference type="PROSITE" id="PS51387">
    <property type="entry name" value="FAD_PCMH"/>
    <property type="match status" value="1"/>
</dbReference>
<dbReference type="Gene3D" id="3.30.465.10">
    <property type="match status" value="1"/>
</dbReference>
<evidence type="ECO:0000256" key="2">
    <source>
        <dbReference type="ARBA" id="ARBA00005466"/>
    </source>
</evidence>
<keyword evidence="4 8" id="KW-0732">Signal</keyword>
<evidence type="ECO:0000313" key="10">
    <source>
        <dbReference type="EMBL" id="KAF7130794.1"/>
    </source>
</evidence>
<keyword evidence="5" id="KW-0274">FAD</keyword>
<comment type="cofactor">
    <cofactor evidence="1">
        <name>FAD</name>
        <dbReference type="ChEBI" id="CHEBI:57692"/>
    </cofactor>
</comment>
<evidence type="ECO:0000256" key="3">
    <source>
        <dbReference type="ARBA" id="ARBA00022630"/>
    </source>
</evidence>